<feature type="active site" description="Proton acceptor" evidence="8">
    <location>
        <position position="259"/>
    </location>
</feature>
<feature type="site" description="Important for activity" evidence="8">
    <location>
        <position position="22"/>
    </location>
</feature>
<evidence type="ECO:0000256" key="1">
    <source>
        <dbReference type="ARBA" id="ARBA00009156"/>
    </source>
</evidence>
<evidence type="ECO:0000256" key="8">
    <source>
        <dbReference type="HAMAP-Rule" id="MF_02220"/>
    </source>
</evidence>
<dbReference type="GO" id="GO:0005524">
    <property type="term" value="F:ATP binding"/>
    <property type="evidence" value="ECO:0007669"/>
    <property type="project" value="UniProtKB-UniRule"/>
</dbReference>
<keyword evidence="6 8" id="KW-0067">ATP-binding</keyword>
<protein>
    <recommendedName>
        <fullName evidence="8 10">Xylulose kinase</fullName>
        <shortName evidence="8 10">Xylulokinase</shortName>
        <ecNumber evidence="8 10">2.7.1.17</ecNumber>
    </recommendedName>
</protein>
<dbReference type="HAMAP" id="MF_02220">
    <property type="entry name" value="XylB"/>
    <property type="match status" value="1"/>
</dbReference>
<dbReference type="AlphaFoldDB" id="A0A0P9KXU9"/>
<evidence type="ECO:0000256" key="2">
    <source>
        <dbReference type="ARBA" id="ARBA00022629"/>
    </source>
</evidence>
<dbReference type="PANTHER" id="PTHR43095:SF5">
    <property type="entry name" value="XYLULOSE KINASE"/>
    <property type="match status" value="1"/>
</dbReference>
<dbReference type="PROSITE" id="PS00445">
    <property type="entry name" value="FGGY_KINASES_2"/>
    <property type="match status" value="1"/>
</dbReference>
<comment type="caution">
    <text evidence="13">The sequence shown here is derived from an EMBL/GenBank/DDBJ whole genome shotgun (WGS) entry which is preliminary data.</text>
</comment>
<dbReference type="PANTHER" id="PTHR43095">
    <property type="entry name" value="SUGAR KINASE"/>
    <property type="match status" value="1"/>
</dbReference>
<evidence type="ECO:0000259" key="12">
    <source>
        <dbReference type="Pfam" id="PF02782"/>
    </source>
</evidence>
<keyword evidence="5 8" id="KW-0418">Kinase</keyword>
<dbReference type="InterPro" id="IPR000577">
    <property type="entry name" value="Carb_kinase_FGGY"/>
</dbReference>
<dbReference type="InterPro" id="IPR018483">
    <property type="entry name" value="Carb_kinase_FGGY_CS"/>
</dbReference>
<dbReference type="InterPro" id="IPR018484">
    <property type="entry name" value="FGGY_N"/>
</dbReference>
<dbReference type="NCBIfam" id="TIGR01312">
    <property type="entry name" value="XylB"/>
    <property type="match status" value="1"/>
</dbReference>
<proteinExistence type="inferred from homology"/>
<organism evidence="13 14">
    <name type="scientific">Pseudomonas cannabina</name>
    <dbReference type="NCBI Taxonomy" id="86840"/>
    <lineage>
        <taxon>Bacteria</taxon>
        <taxon>Pseudomonadati</taxon>
        <taxon>Pseudomonadota</taxon>
        <taxon>Gammaproteobacteria</taxon>
        <taxon>Pseudomonadales</taxon>
        <taxon>Pseudomonadaceae</taxon>
        <taxon>Pseudomonas</taxon>
    </lineage>
</organism>
<sequence>MAHWKNCWPKASEGHAMFLGIDCGTQGSKALVLDAENGKVLGEGSAPHSLISDHNGRREQDVQQWLNALQQAVREALALADVSGQQIQGIGVSGQQHGLVLLDDQGQVLRPAKLWCDTESAPENQRLLDYLGGAQGSLQRLGLVIAPGYTVSKLLWTKEQHPQVFERIDKVLLPHDYLNYWLTGRACTEYGDASGTGYFNVRSREWDLPLLAHIDPSGRLGKALPDLLKADAPVGTLLPEIAALLGLNPAARVSSGGGDNMMGAIGTGNIQPGLITMSLGSSGTVYAYADEARVSEHESVATFCSSTGGWLPLICTMNLTNATSAIRELFALDIKGFNQAVAQSPIGAEGVLMLPFLNGERVPALPDATGSIIGLDSTNLTQANLSRAVVEGTTFGLRYGLDLLRDSGIRSEKIRLIGGGSKSPVWRQIVADIMDTPVICTDHSEAAALGAAIQAAWCVAKSTGGTLSLQQLCDRCVSLDQGSETRPVRQNVEAYQQVYQRYQAQLHQAQ</sequence>
<dbReference type="EC" id="2.7.1.17" evidence="8 10"/>
<dbReference type="SUPFAM" id="SSF53067">
    <property type="entry name" value="Actin-like ATPase domain"/>
    <property type="match status" value="2"/>
</dbReference>
<feature type="domain" description="Carbohydrate kinase FGGY N-terminal" evidence="11">
    <location>
        <begin position="17"/>
        <end position="266"/>
    </location>
</feature>
<dbReference type="PIRSF" id="PIRSF000538">
    <property type="entry name" value="GlpK"/>
    <property type="match status" value="1"/>
</dbReference>
<evidence type="ECO:0000313" key="13">
    <source>
        <dbReference type="EMBL" id="KPW68072.1"/>
    </source>
</evidence>
<dbReference type="PATRIC" id="fig|86840.3.peg.4829"/>
<dbReference type="InterPro" id="IPR018485">
    <property type="entry name" value="FGGY_C"/>
</dbReference>
<reference evidence="13 14" key="1">
    <citation type="submission" date="2015-09" db="EMBL/GenBank/DDBJ databases">
        <title>Genome announcement of multiple Pseudomonas syringae strains.</title>
        <authorList>
            <person name="Thakur S."/>
            <person name="Wang P.W."/>
            <person name="Gong Y."/>
            <person name="Weir B.S."/>
            <person name="Guttman D.S."/>
        </authorList>
    </citation>
    <scope>NUCLEOTIDE SEQUENCE [LARGE SCALE GENOMIC DNA]</scope>
    <source>
        <strain evidence="13 14">ICMP2823</strain>
    </source>
</reference>
<keyword evidence="7 8" id="KW-0119">Carbohydrate metabolism</keyword>
<keyword evidence="2 8" id="KW-0859">Xylose metabolism</keyword>
<keyword evidence="3 8" id="KW-0808">Transferase</keyword>
<dbReference type="CDD" id="cd07809">
    <property type="entry name" value="ASKHA_NBD_FGGY_BaXK-like"/>
    <property type="match status" value="1"/>
</dbReference>
<name>A0A0P9KXU9_PSECA</name>
<dbReference type="GO" id="GO:0042732">
    <property type="term" value="P:D-xylose metabolic process"/>
    <property type="evidence" value="ECO:0007669"/>
    <property type="project" value="UniProtKB-KW"/>
</dbReference>
<dbReference type="EMBL" id="LJPX01000495">
    <property type="protein sequence ID" value="KPW68072.1"/>
    <property type="molecule type" value="Genomic_DNA"/>
</dbReference>
<dbReference type="Pfam" id="PF00370">
    <property type="entry name" value="FGGY_N"/>
    <property type="match status" value="1"/>
</dbReference>
<feature type="domain" description="Carbohydrate kinase FGGY C-terminal" evidence="12">
    <location>
        <begin position="343"/>
        <end position="457"/>
    </location>
</feature>
<dbReference type="GO" id="GO:0004856">
    <property type="term" value="F:D-xylulokinase activity"/>
    <property type="evidence" value="ECO:0007669"/>
    <property type="project" value="UniProtKB-UniRule"/>
</dbReference>
<evidence type="ECO:0000259" key="11">
    <source>
        <dbReference type="Pfam" id="PF00370"/>
    </source>
</evidence>
<comment type="catalytic activity">
    <reaction evidence="8 10">
        <text>D-xylulose + ATP = D-xylulose 5-phosphate + ADP + H(+)</text>
        <dbReference type="Rhea" id="RHEA:10964"/>
        <dbReference type="ChEBI" id="CHEBI:15378"/>
        <dbReference type="ChEBI" id="CHEBI:17140"/>
        <dbReference type="ChEBI" id="CHEBI:30616"/>
        <dbReference type="ChEBI" id="CHEBI:57737"/>
        <dbReference type="ChEBI" id="CHEBI:456216"/>
        <dbReference type="EC" id="2.7.1.17"/>
    </reaction>
</comment>
<feature type="binding site" evidence="8">
    <location>
        <begin position="96"/>
        <end position="97"/>
    </location>
    <ligand>
        <name>substrate</name>
    </ligand>
</feature>
<evidence type="ECO:0000256" key="10">
    <source>
        <dbReference type="RuleBase" id="RU364073"/>
    </source>
</evidence>
<comment type="similarity">
    <text evidence="1 8 9">Belongs to the FGGY kinase family.</text>
</comment>
<dbReference type="InterPro" id="IPR050406">
    <property type="entry name" value="FGGY_Carb_Kinase"/>
</dbReference>
<evidence type="ECO:0000256" key="3">
    <source>
        <dbReference type="ARBA" id="ARBA00022679"/>
    </source>
</evidence>
<evidence type="ECO:0000256" key="5">
    <source>
        <dbReference type="ARBA" id="ARBA00022777"/>
    </source>
</evidence>
<accession>A0A0P9KXU9</accession>
<evidence type="ECO:0000313" key="14">
    <source>
        <dbReference type="Proteomes" id="UP000050564"/>
    </source>
</evidence>
<dbReference type="GO" id="GO:0005998">
    <property type="term" value="P:xylulose catabolic process"/>
    <property type="evidence" value="ECO:0007669"/>
    <property type="project" value="UniProtKB-UniRule"/>
</dbReference>
<gene>
    <name evidence="8 10" type="primary">xylB</name>
    <name evidence="13" type="ORF">ALO81_05060</name>
</gene>
<evidence type="ECO:0000256" key="9">
    <source>
        <dbReference type="RuleBase" id="RU003733"/>
    </source>
</evidence>
<dbReference type="Pfam" id="PF02782">
    <property type="entry name" value="FGGY_C"/>
    <property type="match status" value="1"/>
</dbReference>
<evidence type="ECO:0000256" key="7">
    <source>
        <dbReference type="ARBA" id="ARBA00023277"/>
    </source>
</evidence>
<dbReference type="Gene3D" id="3.30.420.40">
    <property type="match status" value="2"/>
</dbReference>
<comment type="function">
    <text evidence="8">Catalyzes the phosphorylation of D-xylulose to D-xylulose 5-phosphate.</text>
</comment>
<keyword evidence="4 8" id="KW-0547">Nucleotide-binding</keyword>
<evidence type="ECO:0000256" key="6">
    <source>
        <dbReference type="ARBA" id="ARBA00022840"/>
    </source>
</evidence>
<evidence type="ECO:0000256" key="4">
    <source>
        <dbReference type="ARBA" id="ARBA00022741"/>
    </source>
</evidence>
<dbReference type="InterPro" id="IPR043129">
    <property type="entry name" value="ATPase_NBD"/>
</dbReference>
<dbReference type="Proteomes" id="UP000050564">
    <property type="component" value="Unassembled WGS sequence"/>
</dbReference>
<dbReference type="InterPro" id="IPR006000">
    <property type="entry name" value="Xylulokinase"/>
</dbReference>